<organism evidence="3 4">
    <name type="scientific">Acidipropionibacterium jensenii</name>
    <dbReference type="NCBI Taxonomy" id="1749"/>
    <lineage>
        <taxon>Bacteria</taxon>
        <taxon>Bacillati</taxon>
        <taxon>Actinomycetota</taxon>
        <taxon>Actinomycetes</taxon>
        <taxon>Propionibacteriales</taxon>
        <taxon>Propionibacteriaceae</taxon>
        <taxon>Acidipropionibacterium</taxon>
    </lineage>
</organism>
<feature type="region of interest" description="Disordered" evidence="1">
    <location>
        <begin position="109"/>
        <end position="132"/>
    </location>
</feature>
<dbReference type="InterPro" id="IPR023485">
    <property type="entry name" value="Ptyr_pPase"/>
</dbReference>
<evidence type="ECO:0000259" key="2">
    <source>
        <dbReference type="Pfam" id="PF01451"/>
    </source>
</evidence>
<evidence type="ECO:0000313" key="3">
    <source>
        <dbReference type="EMBL" id="VEI02445.1"/>
    </source>
</evidence>
<evidence type="ECO:0000313" key="4">
    <source>
        <dbReference type="Proteomes" id="UP000277858"/>
    </source>
</evidence>
<dbReference type="InterPro" id="IPR036196">
    <property type="entry name" value="Ptyr_pPase_sf"/>
</dbReference>
<gene>
    <name evidence="3" type="primary">ptpA_1</name>
    <name evidence="3" type="ORF">NCTC13652_00620</name>
</gene>
<accession>A0A448NWY0</accession>
<dbReference type="Proteomes" id="UP000277858">
    <property type="component" value="Chromosome"/>
</dbReference>
<protein>
    <submittedName>
        <fullName evidence="3">Probable low molecular weight protein-tyrosine-phosphatase</fullName>
        <ecNumber evidence="3">3.1.3.48</ecNumber>
    </submittedName>
</protein>
<sequence length="132" mass="14382">MDLRAVRALTGRGIDPGDDHHVRPLQTSDVGEADLFVALDHSHADRLRELGAPNDHVLLLGGFDPESDAPVDVADPFESDQGAYEHTLTRIMWCMLGLMAEIRDRLRVEPTGDEPMSGGAGAFDPAHQSSER</sequence>
<dbReference type="EMBL" id="LR134473">
    <property type="protein sequence ID" value="VEI02445.1"/>
    <property type="molecule type" value="Genomic_DNA"/>
</dbReference>
<keyword evidence="4" id="KW-1185">Reference proteome</keyword>
<evidence type="ECO:0000256" key="1">
    <source>
        <dbReference type="SAM" id="MobiDB-lite"/>
    </source>
</evidence>
<dbReference type="SUPFAM" id="SSF52788">
    <property type="entry name" value="Phosphotyrosine protein phosphatases I"/>
    <property type="match status" value="1"/>
</dbReference>
<dbReference type="Pfam" id="PF01451">
    <property type="entry name" value="LMWPc"/>
    <property type="match status" value="1"/>
</dbReference>
<dbReference type="STRING" id="1122997.GCA_000425285_01453"/>
<dbReference type="EC" id="3.1.3.48" evidence="3"/>
<dbReference type="Gene3D" id="3.40.50.2300">
    <property type="match status" value="1"/>
</dbReference>
<proteinExistence type="predicted"/>
<dbReference type="AlphaFoldDB" id="A0A448NWY0"/>
<dbReference type="GO" id="GO:0004725">
    <property type="term" value="F:protein tyrosine phosphatase activity"/>
    <property type="evidence" value="ECO:0007669"/>
    <property type="project" value="UniProtKB-EC"/>
</dbReference>
<name>A0A448NWY0_9ACTN</name>
<reference evidence="3 4" key="1">
    <citation type="submission" date="2018-12" db="EMBL/GenBank/DDBJ databases">
        <authorList>
            <consortium name="Pathogen Informatics"/>
        </authorList>
    </citation>
    <scope>NUCLEOTIDE SEQUENCE [LARGE SCALE GENOMIC DNA]</scope>
    <source>
        <strain evidence="3 4">NCTC13652</strain>
    </source>
</reference>
<dbReference type="RefSeq" id="WP_084149349.1">
    <property type="nucleotide sequence ID" value="NZ_LR134473.1"/>
</dbReference>
<keyword evidence="3" id="KW-0378">Hydrolase</keyword>
<feature type="domain" description="Phosphotyrosine protein phosphatase I" evidence="2">
    <location>
        <begin position="3"/>
        <end position="94"/>
    </location>
</feature>